<gene>
    <name evidence="3" type="ORF">J2S20_001694</name>
</gene>
<keyword evidence="2" id="KW-0808">Transferase</keyword>
<dbReference type="Proteomes" id="UP001241537">
    <property type="component" value="Unassembled WGS sequence"/>
</dbReference>
<dbReference type="SUPFAM" id="SSF51161">
    <property type="entry name" value="Trimeric LpxA-like enzymes"/>
    <property type="match status" value="1"/>
</dbReference>
<dbReference type="Pfam" id="PF00132">
    <property type="entry name" value="Hexapep"/>
    <property type="match status" value="1"/>
</dbReference>
<name>A0AAE3VBF6_9FIRM</name>
<dbReference type="AlphaFoldDB" id="A0AAE3VBF6"/>
<accession>A0AAE3VBF6</accession>
<organism evidence="3 4">
    <name type="scientific">Moryella indoligenes</name>
    <dbReference type="NCBI Taxonomy" id="371674"/>
    <lineage>
        <taxon>Bacteria</taxon>
        <taxon>Bacillati</taxon>
        <taxon>Bacillota</taxon>
        <taxon>Clostridia</taxon>
        <taxon>Lachnospirales</taxon>
        <taxon>Lachnospiraceae</taxon>
        <taxon>Moryella</taxon>
    </lineage>
</organism>
<dbReference type="CDD" id="cd04647">
    <property type="entry name" value="LbH_MAT_like"/>
    <property type="match status" value="1"/>
</dbReference>
<evidence type="ECO:0000256" key="2">
    <source>
        <dbReference type="ARBA" id="ARBA00022679"/>
    </source>
</evidence>
<comment type="similarity">
    <text evidence="1">Belongs to the transferase hexapeptide repeat family.</text>
</comment>
<comment type="caution">
    <text evidence="3">The sequence shown here is derived from an EMBL/GenBank/DDBJ whole genome shotgun (WGS) entry which is preliminary data.</text>
</comment>
<dbReference type="PANTHER" id="PTHR23416">
    <property type="entry name" value="SIALIC ACID SYNTHASE-RELATED"/>
    <property type="match status" value="1"/>
</dbReference>
<reference evidence="3" key="1">
    <citation type="submission" date="2023-07" db="EMBL/GenBank/DDBJ databases">
        <title>Genomic Encyclopedia of Type Strains, Phase IV (KMG-IV): sequencing the most valuable type-strain genomes for metagenomic binning, comparative biology and taxonomic classification.</title>
        <authorList>
            <person name="Goeker M."/>
        </authorList>
    </citation>
    <scope>NUCLEOTIDE SEQUENCE</scope>
    <source>
        <strain evidence="3">DSM 19659</strain>
    </source>
</reference>
<dbReference type="EMBL" id="JAUSTO010000010">
    <property type="protein sequence ID" value="MDQ0152988.1"/>
    <property type="molecule type" value="Genomic_DNA"/>
</dbReference>
<dbReference type="Gene3D" id="2.160.10.10">
    <property type="entry name" value="Hexapeptide repeat proteins"/>
    <property type="match status" value="1"/>
</dbReference>
<dbReference type="InterPro" id="IPR051159">
    <property type="entry name" value="Hexapeptide_acetyltransf"/>
</dbReference>
<evidence type="ECO:0000256" key="1">
    <source>
        <dbReference type="ARBA" id="ARBA00007274"/>
    </source>
</evidence>
<dbReference type="GO" id="GO:0005829">
    <property type="term" value="C:cytosol"/>
    <property type="evidence" value="ECO:0007669"/>
    <property type="project" value="TreeGrafter"/>
</dbReference>
<sequence>MIMPSRIFFSVISLILRSGEKRAKFFRRMGVFNHIGDNVMIQGWKVPLYPKLISIGNNVRIASNVTFCTHDVAHNMLNNIESDFYASVSDKVCFKEMKGRIEIGDNVFIGANTLILYNTKIGNNVIVAAGSVVTKDLDGDSVYAGVPARKVGTFIDFVKKRIEYTKRVETI</sequence>
<dbReference type="GO" id="GO:0008374">
    <property type="term" value="F:O-acyltransferase activity"/>
    <property type="evidence" value="ECO:0007669"/>
    <property type="project" value="TreeGrafter"/>
</dbReference>
<dbReference type="InterPro" id="IPR011004">
    <property type="entry name" value="Trimer_LpxA-like_sf"/>
</dbReference>
<evidence type="ECO:0000313" key="3">
    <source>
        <dbReference type="EMBL" id="MDQ0152988.1"/>
    </source>
</evidence>
<evidence type="ECO:0000313" key="4">
    <source>
        <dbReference type="Proteomes" id="UP001241537"/>
    </source>
</evidence>
<protein>
    <submittedName>
        <fullName evidence="3">Acetyltransferase-like isoleucine patch superfamily enzyme</fullName>
    </submittedName>
</protein>
<keyword evidence="4" id="KW-1185">Reference proteome</keyword>
<proteinExistence type="inferred from homology"/>
<dbReference type="PANTHER" id="PTHR23416:SF23">
    <property type="entry name" value="ACETYLTRANSFERASE C18B11.09C-RELATED"/>
    <property type="match status" value="1"/>
</dbReference>
<dbReference type="InterPro" id="IPR001451">
    <property type="entry name" value="Hexapep"/>
</dbReference>